<dbReference type="InterPro" id="IPR027304">
    <property type="entry name" value="Trigger_fact/SurA_dom_sf"/>
</dbReference>
<reference evidence="2 3" key="1">
    <citation type="submission" date="2023-12" db="EMBL/GenBank/DDBJ databases">
        <title>Streptomyces sp. V4-01.</title>
        <authorList>
            <person name="Somphong A."/>
            <person name="Phongsopitanun W."/>
        </authorList>
    </citation>
    <scope>NUCLEOTIDE SEQUENCE [LARGE SCALE GENOMIC DNA]</scope>
    <source>
        <strain evidence="2 3">V4-01</strain>
    </source>
</reference>
<keyword evidence="3" id="KW-1185">Reference proteome</keyword>
<protein>
    <submittedName>
        <fullName evidence="2">SurA N-terminal domain-containing protein</fullName>
    </submittedName>
</protein>
<organism evidence="2 3">
    <name type="scientific">Actinacidiphila polyblastidii</name>
    <dbReference type="NCBI Taxonomy" id="3110430"/>
    <lineage>
        <taxon>Bacteria</taxon>
        <taxon>Bacillati</taxon>
        <taxon>Actinomycetota</taxon>
        <taxon>Actinomycetes</taxon>
        <taxon>Kitasatosporales</taxon>
        <taxon>Streptomycetaceae</taxon>
        <taxon>Actinacidiphila</taxon>
    </lineage>
</organism>
<dbReference type="RefSeq" id="WP_330797299.1">
    <property type="nucleotide sequence ID" value="NZ_JAZEWV010000016.1"/>
</dbReference>
<dbReference type="Pfam" id="PF13623">
    <property type="entry name" value="SurA_N_2"/>
    <property type="match status" value="1"/>
</dbReference>
<evidence type="ECO:0000256" key="1">
    <source>
        <dbReference type="SAM" id="SignalP"/>
    </source>
</evidence>
<accession>A0ABU7PF21</accession>
<gene>
    <name evidence="2" type="ORF">V2S66_20270</name>
</gene>
<evidence type="ECO:0000313" key="3">
    <source>
        <dbReference type="Proteomes" id="UP001344658"/>
    </source>
</evidence>
<feature type="signal peptide" evidence="1">
    <location>
        <begin position="1"/>
        <end position="23"/>
    </location>
</feature>
<dbReference type="SUPFAM" id="SSF109998">
    <property type="entry name" value="Triger factor/SurA peptide-binding domain-like"/>
    <property type="match status" value="1"/>
</dbReference>
<dbReference type="PROSITE" id="PS51257">
    <property type="entry name" value="PROKAR_LIPOPROTEIN"/>
    <property type="match status" value="1"/>
</dbReference>
<feature type="chain" id="PRO_5047220756" evidence="1">
    <location>
        <begin position="24"/>
        <end position="219"/>
    </location>
</feature>
<dbReference type="EMBL" id="JAZEWV010000016">
    <property type="protein sequence ID" value="MEE4544303.1"/>
    <property type="molecule type" value="Genomic_DNA"/>
</dbReference>
<comment type="caution">
    <text evidence="2">The sequence shown here is derived from an EMBL/GenBank/DDBJ whole genome shotgun (WGS) entry which is preliminary data.</text>
</comment>
<keyword evidence="1" id="KW-0732">Signal</keyword>
<name>A0ABU7PF21_9ACTN</name>
<sequence length="219" mass="22266">MVRRRTAVSIAALGLLMASPALTACGSGPAHPGAAAVVGDHRITVSSLQAKVDEVRSAEAKSAQGDQLVDASGSLSTQTLSMLVQNEVISKAASDAGVTVTDAEVQQERGAALQQFAGNEQQLDTTLLSQYGVGPSAVDGFFRTNVTVGKLIQRLGFQPGSDGGNAAVLKTIVKTADSLGVSVNPRYGAWDAKKAVIGTATDPWVVNKTPSAAAVPPGA</sequence>
<evidence type="ECO:0000313" key="2">
    <source>
        <dbReference type="EMBL" id="MEE4544303.1"/>
    </source>
</evidence>
<dbReference type="Proteomes" id="UP001344658">
    <property type="component" value="Unassembled WGS sequence"/>
</dbReference>
<dbReference type="Gene3D" id="1.10.4030.10">
    <property type="entry name" value="Porin chaperone SurA, peptide-binding domain"/>
    <property type="match status" value="1"/>
</dbReference>
<proteinExistence type="predicted"/>